<keyword evidence="1" id="KW-0805">Transcription regulation</keyword>
<dbReference type="RefSeq" id="WP_094859773.1">
    <property type="nucleotide sequence ID" value="NZ_CP047682.1"/>
</dbReference>
<dbReference type="Pfam" id="PF01381">
    <property type="entry name" value="HTH_3"/>
    <property type="match status" value="1"/>
</dbReference>
<proteinExistence type="predicted"/>
<feature type="domain" description="HTH cro/C1-type" evidence="5">
    <location>
        <begin position="43"/>
        <end position="83"/>
    </location>
</feature>
<dbReference type="GO" id="GO:0003677">
    <property type="term" value="F:DNA binding"/>
    <property type="evidence" value="ECO:0007669"/>
    <property type="project" value="UniProtKB-KW"/>
</dbReference>
<dbReference type="SUPFAM" id="SSF47413">
    <property type="entry name" value="lambda repressor-like DNA-binding domains"/>
    <property type="match status" value="1"/>
</dbReference>
<dbReference type="InterPro" id="IPR010982">
    <property type="entry name" value="Lambda_DNA-bd_dom_sf"/>
</dbReference>
<feature type="compositionally biased region" description="Basic and acidic residues" evidence="4">
    <location>
        <begin position="1"/>
        <end position="13"/>
    </location>
</feature>
<evidence type="ECO:0000313" key="7">
    <source>
        <dbReference type="Proteomes" id="UP001234811"/>
    </source>
</evidence>
<dbReference type="CDD" id="cd00093">
    <property type="entry name" value="HTH_XRE"/>
    <property type="match status" value="1"/>
</dbReference>
<accession>A0ABD5BIA6</accession>
<dbReference type="InterPro" id="IPR001387">
    <property type="entry name" value="Cro/C1-type_HTH"/>
</dbReference>
<evidence type="ECO:0000256" key="1">
    <source>
        <dbReference type="ARBA" id="ARBA00023015"/>
    </source>
</evidence>
<dbReference type="Gene3D" id="1.10.260.40">
    <property type="entry name" value="lambda repressor-like DNA-binding domains"/>
    <property type="match status" value="1"/>
</dbReference>
<dbReference type="Proteomes" id="UP001234811">
    <property type="component" value="Unassembled WGS sequence"/>
</dbReference>
<evidence type="ECO:0000256" key="3">
    <source>
        <dbReference type="ARBA" id="ARBA00023163"/>
    </source>
</evidence>
<protein>
    <submittedName>
        <fullName evidence="6">Helix-turn-helix transcriptional regulator</fullName>
    </submittedName>
</protein>
<keyword evidence="3" id="KW-0804">Transcription</keyword>
<organism evidence="6 7">
    <name type="scientific">Serratia marcescens</name>
    <dbReference type="NCBI Taxonomy" id="615"/>
    <lineage>
        <taxon>Bacteria</taxon>
        <taxon>Pseudomonadati</taxon>
        <taxon>Pseudomonadota</taxon>
        <taxon>Gammaproteobacteria</taxon>
        <taxon>Enterobacterales</taxon>
        <taxon>Yersiniaceae</taxon>
        <taxon>Serratia</taxon>
    </lineage>
</organism>
<dbReference type="InterPro" id="IPR015927">
    <property type="entry name" value="Peptidase_S24_S26A/B/C"/>
</dbReference>
<evidence type="ECO:0000259" key="5">
    <source>
        <dbReference type="PROSITE" id="PS50943"/>
    </source>
</evidence>
<dbReference type="InterPro" id="IPR036286">
    <property type="entry name" value="LexA/Signal_pep-like_sf"/>
</dbReference>
<evidence type="ECO:0000313" key="6">
    <source>
        <dbReference type="EMBL" id="MDQ9556053.1"/>
    </source>
</evidence>
<evidence type="ECO:0000256" key="4">
    <source>
        <dbReference type="SAM" id="MobiDB-lite"/>
    </source>
</evidence>
<dbReference type="Gene3D" id="2.10.109.10">
    <property type="entry name" value="Umud Fragment, subunit A"/>
    <property type="match status" value="1"/>
</dbReference>
<dbReference type="AlphaFoldDB" id="A0ABD5BIA6"/>
<feature type="region of interest" description="Disordered" evidence="4">
    <location>
        <begin position="1"/>
        <end position="25"/>
    </location>
</feature>
<dbReference type="Pfam" id="PF00717">
    <property type="entry name" value="Peptidase_S24"/>
    <property type="match status" value="1"/>
</dbReference>
<dbReference type="PANTHER" id="PTHR40661:SF3">
    <property type="entry name" value="FELS-1 PROPHAGE TRANSCRIPTIONAL REGULATOR"/>
    <property type="match status" value="1"/>
</dbReference>
<dbReference type="InterPro" id="IPR039418">
    <property type="entry name" value="LexA-like"/>
</dbReference>
<comment type="caution">
    <text evidence="6">The sequence shown here is derived from an EMBL/GenBank/DDBJ whole genome shotgun (WGS) entry which is preliminary data.</text>
</comment>
<name>A0ABD5BIA6_SERMA</name>
<reference evidence="6 7" key="1">
    <citation type="submission" date="2023-07" db="EMBL/GenBank/DDBJ databases">
        <title>Pathogens genome sequencing project 196.</title>
        <authorList>
            <person name="Cao X."/>
        </authorList>
    </citation>
    <scope>NUCLEOTIDE SEQUENCE [LARGE SCALE GENOMIC DNA]</scope>
    <source>
        <strain evidence="6 7">SM41</strain>
    </source>
</reference>
<keyword evidence="2" id="KW-0238">DNA-binding</keyword>
<dbReference type="PANTHER" id="PTHR40661">
    <property type="match status" value="1"/>
</dbReference>
<dbReference type="EMBL" id="JAVIPQ010000156">
    <property type="protein sequence ID" value="MDQ9556053.1"/>
    <property type="molecule type" value="Genomic_DNA"/>
</dbReference>
<dbReference type="SUPFAM" id="SSF51306">
    <property type="entry name" value="LexA/Signal peptidase"/>
    <property type="match status" value="1"/>
</dbReference>
<gene>
    <name evidence="6" type="ORF">RF091_11070</name>
</gene>
<dbReference type="CDD" id="cd06529">
    <property type="entry name" value="S24_LexA-like"/>
    <property type="match status" value="1"/>
</dbReference>
<sequence length="241" mass="26734">MSYDKEHTNDSKRNQNPLSDSKKGSGFTDRLNLLVGSEAGRSFARKAGIPFSTFHKYLAGTTQPSLDNLVLLANAAGVSVEWLATGKGESLAKPEEASFLDEFSLIPGYDIQVSTGHGAVPSHETSPTRYLAFRKKWLKFRGFNEKDLVIFWAKGDSMEPTISNNDTLVVNTAQTRPVDGNIYVIRHGDTLWAKRVQVQLSAWLLISDNKAVYPPIEIKREDMDNLEVIGRVVHISKDIGV</sequence>
<dbReference type="PROSITE" id="PS50943">
    <property type="entry name" value="HTH_CROC1"/>
    <property type="match status" value="1"/>
</dbReference>
<evidence type="ECO:0000256" key="2">
    <source>
        <dbReference type="ARBA" id="ARBA00023125"/>
    </source>
</evidence>